<organism evidence="1 2">
    <name type="scientific">chelonian orthoreovirus</name>
    <dbReference type="NCBI Taxonomy" id="3071237"/>
    <lineage>
        <taxon>Viruses</taxon>
        <taxon>Riboviria</taxon>
        <taxon>Orthornavirae</taxon>
        <taxon>Duplornaviricota</taxon>
        <taxon>Resentoviricetes</taxon>
        <taxon>Reovirales</taxon>
        <taxon>Spinareoviridae</taxon>
        <taxon>Orthoreovirus</taxon>
        <taxon>Orthoreovirus testudinis</taxon>
        <taxon>Testudine orthoreovirus</taxon>
    </lineage>
</organism>
<evidence type="ECO:0000313" key="2">
    <source>
        <dbReference type="Proteomes" id="UP000501748"/>
    </source>
</evidence>
<dbReference type="SUPFAM" id="SSF57997">
    <property type="entry name" value="Tropomyosin"/>
    <property type="match status" value="1"/>
</dbReference>
<protein>
    <submittedName>
        <fullName evidence="1">SigmaC</fullName>
    </submittedName>
</protein>
<accession>A0A1D7PVH8</accession>
<proteinExistence type="predicted"/>
<dbReference type="Gene3D" id="1.20.5.340">
    <property type="match status" value="1"/>
</dbReference>
<name>A0A1D7PVH8_9REOV</name>
<keyword evidence="2" id="KW-1185">Reference proteome</keyword>
<reference evidence="1 2" key="1">
    <citation type="submission" date="2015-09" db="EMBL/GenBank/DDBJ databases">
        <title>Complete genome sequence of a divergent tortoise orthoreovirus strain.</title>
        <authorList>
            <person name="Kugler R."/>
            <person name="Banyai K."/>
            <person name="Ihasz K."/>
            <person name="Marschang R.E."/>
            <person name="Lengyel G."/>
            <person name="Marton S."/>
            <person name="Farkas S.L."/>
        </authorList>
    </citation>
    <scope>NUCLEOTIDE SEQUENCE [LARGE SCALE GENOMIC DNA]</scope>
    <source>
        <strain evidence="1 2">CH1197/96</strain>
    </source>
</reference>
<dbReference type="KEGG" id="vg:80549774"/>
<dbReference type="Proteomes" id="UP000501748">
    <property type="component" value="Genome"/>
</dbReference>
<sequence length="349" mass="37840">MRLSPLQRSDVIKLIISLSGAGGGGADLGEIFRRLELLEKSDATLVIRVSGLESSVQVLTQDVNGLTTGLQIVQGQVSVLDTRVTDAEERITQNTTRITQHDAIISQNTRDIDTLRNSLADLSTLVVTEKNRLDTVVRDVTSHSLSITDLQTRVTALEQGSSASSYEWPLSKDSTTGHVELKWDPWFLETTQIFGLSWSSAGIKVGDTLGDVAWYGGDGTLIYSVSATFEFFRWGALGAFTIATNNALLNKDGVELRIPYTTDGTGLMGTDLDNMTPSTVARMPSSYPVILGISGTESTYPVTVSVQVINNVTNIILKPQGIKAAGGSSYPCYIKSGTYMQYVRLRQMT</sequence>
<evidence type="ECO:0000313" key="1">
    <source>
        <dbReference type="EMBL" id="AOM63691.1"/>
    </source>
</evidence>
<dbReference type="EMBL" id="KT696553">
    <property type="protein sequence ID" value="AOM63691.1"/>
    <property type="molecule type" value="Genomic_RNA"/>
</dbReference>